<proteinExistence type="predicted"/>
<feature type="transmembrane region" description="Helical" evidence="1">
    <location>
        <begin position="212"/>
        <end position="229"/>
    </location>
</feature>
<accession>A0A4V3QWG3</accession>
<keyword evidence="3" id="KW-1185">Reference proteome</keyword>
<evidence type="ECO:0000313" key="2">
    <source>
        <dbReference type="EMBL" id="TGX42462.1"/>
    </source>
</evidence>
<dbReference type="EMBL" id="SRXU01000004">
    <property type="protein sequence ID" value="TGX42462.1"/>
    <property type="molecule type" value="Genomic_DNA"/>
</dbReference>
<protein>
    <recommendedName>
        <fullName evidence="4">AcrB/AcrD/AcrF family protein</fullName>
    </recommendedName>
</protein>
<feature type="transmembrane region" description="Helical" evidence="1">
    <location>
        <begin position="377"/>
        <end position="396"/>
    </location>
</feature>
<evidence type="ECO:0000256" key="1">
    <source>
        <dbReference type="SAM" id="Phobius"/>
    </source>
</evidence>
<keyword evidence="1" id="KW-1133">Transmembrane helix</keyword>
<feature type="transmembrane region" description="Helical" evidence="1">
    <location>
        <begin position="20"/>
        <end position="37"/>
    </location>
</feature>
<feature type="transmembrane region" description="Helical" evidence="1">
    <location>
        <begin position="344"/>
        <end position="370"/>
    </location>
</feature>
<evidence type="ECO:0000313" key="3">
    <source>
        <dbReference type="Proteomes" id="UP000309848"/>
    </source>
</evidence>
<organism evidence="2 3">
    <name type="scientific">Sphingomonas naasensis</name>
    <dbReference type="NCBI Taxonomy" id="1344951"/>
    <lineage>
        <taxon>Bacteria</taxon>
        <taxon>Pseudomonadati</taxon>
        <taxon>Pseudomonadota</taxon>
        <taxon>Alphaproteobacteria</taxon>
        <taxon>Sphingomonadales</taxon>
        <taxon>Sphingomonadaceae</taxon>
        <taxon>Sphingomonas</taxon>
    </lineage>
</organism>
<keyword evidence="1" id="KW-0812">Transmembrane</keyword>
<name>A0A4V3QWG3_9SPHN</name>
<dbReference type="OrthoDB" id="1082056at2"/>
<gene>
    <name evidence="2" type="ORF">E5A74_11525</name>
</gene>
<reference evidence="2 3" key="1">
    <citation type="submission" date="2019-04" db="EMBL/GenBank/DDBJ databases">
        <title>Sphingomonas psychrotolerans sp. nov., isolated from soil in the Tianshan Mountains, Xinjiang, China.</title>
        <authorList>
            <person name="Luo Y."/>
            <person name="Sheng H."/>
        </authorList>
    </citation>
    <scope>NUCLEOTIDE SEQUENCE [LARGE SCALE GENOMIC DNA]</scope>
    <source>
        <strain evidence="2 3">KIS18-15</strain>
    </source>
</reference>
<feature type="transmembrane region" description="Helical" evidence="1">
    <location>
        <begin position="236"/>
        <end position="252"/>
    </location>
</feature>
<evidence type="ECO:0008006" key="4">
    <source>
        <dbReference type="Google" id="ProtNLM"/>
    </source>
</evidence>
<dbReference type="AlphaFoldDB" id="A0A4V3QWG3"/>
<feature type="transmembrane region" description="Helical" evidence="1">
    <location>
        <begin position="295"/>
        <end position="324"/>
    </location>
</feature>
<feature type="transmembrane region" description="Helical" evidence="1">
    <location>
        <begin position="143"/>
        <end position="161"/>
    </location>
</feature>
<feature type="transmembrane region" description="Helical" evidence="1">
    <location>
        <begin position="402"/>
        <end position="419"/>
    </location>
</feature>
<keyword evidence="1" id="KW-0472">Membrane</keyword>
<comment type="caution">
    <text evidence="2">The sequence shown here is derived from an EMBL/GenBank/DDBJ whole genome shotgun (WGS) entry which is preliminary data.</text>
</comment>
<sequence length="592" mass="62983">MQQDEIATSPRADRALRTDALVALAIAALLTLCWAIADWNQLARLVLPDPDDMMRLAQVRDWLAGQGINDWTQYRLAPPVGAPMHWSRVNDLGPAAIIGALTPFIGRHAAELGAVLLYPALLFACAIFLTARIARRLWGAQAALVAAILAALAFPGTTLFVPGRIDHHGLQIVLMLAAVRALMRPADSTGGALAGLALALSLVIGLETAPQVAALIAVLFAFWVVGGLAERARLQGFAISLAAITSLFLVFLRPTLWSAGLCDAFTPASTTGTLAGSIALLALARATPRLPDWRWRLAIGGLAGVLVIGGTLAAFPACVTGPYGRMDPFLLREFMPHIVEANSVFALPFRQACSVAGLLLAGGAASVWMIARRPRSWATMLPIVAVIAVSLLVATAQVRGTYLGAPAAVPVLAGLVLAARGARRWRLPALVAAWLVSAGIAYHELPGAVLRLFDSPAPPVFASAALGDCLHGDVWQQIDRHPPGVTMAPATLSAHVIGATRMSTVGASYHRNNRGNMAMYRFFLGSPAQAAAIARAWQVRYVLFCPDDFAEMEVDRRFPHSVAAMLRAGRAPPGFERLPLEATALRFYRVQQ</sequence>
<dbReference type="Proteomes" id="UP000309848">
    <property type="component" value="Unassembled WGS sequence"/>
</dbReference>
<dbReference type="RefSeq" id="WP_135984993.1">
    <property type="nucleotide sequence ID" value="NZ_JAASQM010000004.1"/>
</dbReference>
<feature type="transmembrane region" description="Helical" evidence="1">
    <location>
        <begin position="264"/>
        <end position="283"/>
    </location>
</feature>
<feature type="transmembrane region" description="Helical" evidence="1">
    <location>
        <begin position="112"/>
        <end position="131"/>
    </location>
</feature>